<organism evidence="8 9">
    <name type="scientific">Kitasatospora purpeofusca</name>
    <dbReference type="NCBI Taxonomy" id="67352"/>
    <lineage>
        <taxon>Bacteria</taxon>
        <taxon>Bacillati</taxon>
        <taxon>Actinomycetota</taxon>
        <taxon>Actinomycetes</taxon>
        <taxon>Kitasatosporales</taxon>
        <taxon>Streptomycetaceae</taxon>
        <taxon>Kitasatospora</taxon>
    </lineage>
</organism>
<feature type="binding site" evidence="5">
    <location>
        <position position="43"/>
    </location>
    <ligand>
        <name>ATP</name>
        <dbReference type="ChEBI" id="CHEBI:30616"/>
    </ligand>
</feature>
<proteinExistence type="predicted"/>
<feature type="domain" description="Protein kinase" evidence="7">
    <location>
        <begin position="15"/>
        <end position="275"/>
    </location>
</feature>
<keyword evidence="2 5" id="KW-0547">Nucleotide-binding</keyword>
<dbReference type="InterPro" id="IPR017441">
    <property type="entry name" value="Protein_kinase_ATP_BS"/>
</dbReference>
<dbReference type="PANTHER" id="PTHR43289:SF34">
    <property type="entry name" value="SERINE_THREONINE-PROTEIN KINASE YBDM-RELATED"/>
    <property type="match status" value="1"/>
</dbReference>
<dbReference type="SUPFAM" id="SSF51230">
    <property type="entry name" value="Single hybrid motif"/>
    <property type="match status" value="1"/>
</dbReference>
<dbReference type="SMART" id="SM00220">
    <property type="entry name" value="S_TKc"/>
    <property type="match status" value="1"/>
</dbReference>
<dbReference type="InterPro" id="IPR011053">
    <property type="entry name" value="Single_hybrid_motif"/>
</dbReference>
<evidence type="ECO:0000256" key="1">
    <source>
        <dbReference type="ARBA" id="ARBA00022679"/>
    </source>
</evidence>
<dbReference type="EMBL" id="CP108110">
    <property type="protein sequence ID" value="WUQ81707.1"/>
    <property type="molecule type" value="Genomic_DNA"/>
</dbReference>
<accession>A0ABZ1TVK1</accession>
<reference evidence="8" key="1">
    <citation type="submission" date="2022-10" db="EMBL/GenBank/DDBJ databases">
        <title>The complete genomes of actinobacterial strains from the NBC collection.</title>
        <authorList>
            <person name="Joergensen T.S."/>
            <person name="Alvarez Arevalo M."/>
            <person name="Sterndorff E.B."/>
            <person name="Faurdal D."/>
            <person name="Vuksanovic O."/>
            <person name="Mourched A.-S."/>
            <person name="Charusanti P."/>
            <person name="Shaw S."/>
            <person name="Blin K."/>
            <person name="Weber T."/>
        </authorList>
    </citation>
    <scope>NUCLEOTIDE SEQUENCE</scope>
    <source>
        <strain evidence="8">NBC_00222</strain>
    </source>
</reference>
<evidence type="ECO:0000256" key="6">
    <source>
        <dbReference type="SAM" id="Phobius"/>
    </source>
</evidence>
<dbReference type="SUPFAM" id="SSF56112">
    <property type="entry name" value="Protein kinase-like (PK-like)"/>
    <property type="match status" value="1"/>
</dbReference>
<dbReference type="PROSITE" id="PS00107">
    <property type="entry name" value="PROTEIN_KINASE_ATP"/>
    <property type="match status" value="1"/>
</dbReference>
<dbReference type="RefSeq" id="WP_328952781.1">
    <property type="nucleotide sequence ID" value="NZ_CP108110.1"/>
</dbReference>
<dbReference type="Pfam" id="PF00364">
    <property type="entry name" value="Biotin_lipoyl"/>
    <property type="match status" value="1"/>
</dbReference>
<dbReference type="InterPro" id="IPR000089">
    <property type="entry name" value="Biotin_lipoyl"/>
</dbReference>
<dbReference type="Gene3D" id="2.40.50.100">
    <property type="match status" value="1"/>
</dbReference>
<dbReference type="InterPro" id="IPR011009">
    <property type="entry name" value="Kinase-like_dom_sf"/>
</dbReference>
<dbReference type="Pfam" id="PF00069">
    <property type="entry name" value="Pkinase"/>
    <property type="match status" value="1"/>
</dbReference>
<protein>
    <submittedName>
        <fullName evidence="8">Protein kinase</fullName>
    </submittedName>
</protein>
<feature type="transmembrane region" description="Helical" evidence="6">
    <location>
        <begin position="437"/>
        <end position="459"/>
    </location>
</feature>
<dbReference type="Gene3D" id="3.30.200.20">
    <property type="entry name" value="Phosphorylase Kinase, domain 1"/>
    <property type="match status" value="1"/>
</dbReference>
<keyword evidence="6" id="KW-1133">Transmembrane helix</keyword>
<keyword evidence="6" id="KW-0812">Transmembrane</keyword>
<keyword evidence="3 8" id="KW-0418">Kinase</keyword>
<dbReference type="PANTHER" id="PTHR43289">
    <property type="entry name" value="MITOGEN-ACTIVATED PROTEIN KINASE KINASE KINASE 20-RELATED"/>
    <property type="match status" value="1"/>
</dbReference>
<keyword evidence="4 5" id="KW-0067">ATP-binding</keyword>
<evidence type="ECO:0000256" key="4">
    <source>
        <dbReference type="ARBA" id="ARBA00022840"/>
    </source>
</evidence>
<name>A0ABZ1TVK1_9ACTN</name>
<sequence>MKPLSDTDPREVGPYRLLARLGGGGMGRVFLGRSPGGLTVAVKLVRPELAEDARFRRRFAQEIEAARRVGGFYTAQVVDADAEADPPWMVTSYIPGPSLGEVVARHGPLPVATVAVLGAGLAEGLAAIHACSLVHRDLKPGNVVLAEDGPRVIDFGIARALDAAPGLTGTTVIGTPGFMSPEQILRNPVTPASDVFSLGAVLAHAATGRAPFGEGPTEAVVYHVVHEEPDLAGLPPALAPLVRSCLAKDPKQRPGVAEVLERCAAASSAPASVWLPPDVTAMIVEQVRRNSELATAVIPRPPTLVDPREPAGDPPVPPPALPPLAARVGELKAGYATVTLPWIPGETGGMKRTTVVRWLKQVGDTVEKDEPLLEVVSGRGDVVVTAPHEGLLYAVHRRAGEAARTGAVIAGIGSPEATLPRPRAVRYALTALRRTSYTLGVLLVLALIAGPIAVFSPLFEDEVTAARPGDCVGKEILERDGELDVDRPKWLTAPCGLLSVRGPVRDEKGDQYFTVLARLDAPATTTCEQAVPDWATGTGKLSLDFGAVVLCLRER</sequence>
<dbReference type="InterPro" id="IPR000719">
    <property type="entry name" value="Prot_kinase_dom"/>
</dbReference>
<dbReference type="PROSITE" id="PS00108">
    <property type="entry name" value="PROTEIN_KINASE_ST"/>
    <property type="match status" value="1"/>
</dbReference>
<evidence type="ECO:0000313" key="8">
    <source>
        <dbReference type="EMBL" id="WUQ81707.1"/>
    </source>
</evidence>
<dbReference type="InterPro" id="IPR008271">
    <property type="entry name" value="Ser/Thr_kinase_AS"/>
</dbReference>
<keyword evidence="6" id="KW-0472">Membrane</keyword>
<dbReference type="GO" id="GO:0016301">
    <property type="term" value="F:kinase activity"/>
    <property type="evidence" value="ECO:0007669"/>
    <property type="project" value="UniProtKB-KW"/>
</dbReference>
<evidence type="ECO:0000259" key="7">
    <source>
        <dbReference type="PROSITE" id="PS50011"/>
    </source>
</evidence>
<dbReference type="CDD" id="cd06849">
    <property type="entry name" value="lipoyl_domain"/>
    <property type="match status" value="1"/>
</dbReference>
<evidence type="ECO:0000256" key="2">
    <source>
        <dbReference type="ARBA" id="ARBA00022741"/>
    </source>
</evidence>
<evidence type="ECO:0000256" key="3">
    <source>
        <dbReference type="ARBA" id="ARBA00022777"/>
    </source>
</evidence>
<dbReference type="PROSITE" id="PS50011">
    <property type="entry name" value="PROTEIN_KINASE_DOM"/>
    <property type="match status" value="1"/>
</dbReference>
<keyword evidence="9" id="KW-1185">Reference proteome</keyword>
<dbReference type="Gene3D" id="1.10.510.10">
    <property type="entry name" value="Transferase(Phosphotransferase) domain 1"/>
    <property type="match status" value="1"/>
</dbReference>
<keyword evidence="1" id="KW-0808">Transferase</keyword>
<gene>
    <name evidence="8" type="ORF">OHA16_01235</name>
</gene>
<dbReference type="Proteomes" id="UP001432222">
    <property type="component" value="Chromosome"/>
</dbReference>
<evidence type="ECO:0000313" key="9">
    <source>
        <dbReference type="Proteomes" id="UP001432222"/>
    </source>
</evidence>
<evidence type="ECO:0000256" key="5">
    <source>
        <dbReference type="PROSITE-ProRule" id="PRU10141"/>
    </source>
</evidence>
<dbReference type="CDD" id="cd14014">
    <property type="entry name" value="STKc_PknB_like"/>
    <property type="match status" value="1"/>
</dbReference>